<dbReference type="PANTHER" id="PTHR33055:SF3">
    <property type="entry name" value="PUTATIVE TRANSPOSASE FOR IS117-RELATED"/>
    <property type="match status" value="1"/>
</dbReference>
<evidence type="ECO:0000259" key="2">
    <source>
        <dbReference type="Pfam" id="PF02371"/>
    </source>
</evidence>
<dbReference type="AlphaFoldDB" id="A0A521FPP8"/>
<reference evidence="3 4" key="1">
    <citation type="submission" date="2017-05" db="EMBL/GenBank/DDBJ databases">
        <authorList>
            <person name="Varghese N."/>
            <person name="Submissions S."/>
        </authorList>
    </citation>
    <scope>NUCLEOTIDE SEQUENCE [LARGE SCALE GENOMIC DNA]</scope>
    <source>
        <strain evidence="3 4">DSM 21985</strain>
    </source>
</reference>
<evidence type="ECO:0000259" key="1">
    <source>
        <dbReference type="Pfam" id="PF01548"/>
    </source>
</evidence>
<keyword evidence="4" id="KW-1185">Reference proteome</keyword>
<dbReference type="Pfam" id="PF02371">
    <property type="entry name" value="Transposase_20"/>
    <property type="match status" value="1"/>
</dbReference>
<accession>A0A521FPP8</accession>
<feature type="domain" description="Transposase IS116/IS110/IS902 C-terminal" evidence="2">
    <location>
        <begin position="185"/>
        <end position="271"/>
    </location>
</feature>
<dbReference type="InterPro" id="IPR002525">
    <property type="entry name" value="Transp_IS110-like_N"/>
</dbReference>
<evidence type="ECO:0000313" key="4">
    <source>
        <dbReference type="Proteomes" id="UP000317557"/>
    </source>
</evidence>
<dbReference type="NCBIfam" id="NF033542">
    <property type="entry name" value="transpos_IS110"/>
    <property type="match status" value="1"/>
</dbReference>
<dbReference type="GO" id="GO:0004803">
    <property type="term" value="F:transposase activity"/>
    <property type="evidence" value="ECO:0007669"/>
    <property type="project" value="InterPro"/>
</dbReference>
<dbReference type="GO" id="GO:0006313">
    <property type="term" value="P:DNA transposition"/>
    <property type="evidence" value="ECO:0007669"/>
    <property type="project" value="InterPro"/>
</dbReference>
<protein>
    <submittedName>
        <fullName evidence="3">Transposase</fullName>
    </submittedName>
</protein>
<dbReference type="OrthoDB" id="964423at2"/>
<name>A0A521FPP8_9BACT</name>
<sequence>MSYVGIDISKAWFDAYCLRRRQVKRFANDEQGWGQLWQWTGPDAHIVMEASGPYYLRGACWSQARGFSVSVLNRRYCQMRLTRVKTDTKDAQLIAEYAQAHRPALWSPPSKENQAMRQLVSLHEGLLRQQTQLRGQREAFSYAPEEEAVVGQVIAEQLKAIRQGLRHIEHRLEMLANQQYQRSYRQLQTIPGIGAKTALLLICVTDGFSKFDDSRKLASYVGICPRIYQSGSSINGRGSICKLGCSQLRKLLYMCSWTAKTCNPGCAELYERMKSKGKPERVIKVAIAHKLLRQAFAVGKSGEGFDKEKAMAA</sequence>
<evidence type="ECO:0000313" key="3">
    <source>
        <dbReference type="EMBL" id="SMO98183.1"/>
    </source>
</evidence>
<dbReference type="Proteomes" id="UP000317557">
    <property type="component" value="Unassembled WGS sequence"/>
</dbReference>
<dbReference type="InterPro" id="IPR047650">
    <property type="entry name" value="Transpos_IS110"/>
</dbReference>
<dbReference type="Pfam" id="PF01548">
    <property type="entry name" value="DEDD_Tnp_IS110"/>
    <property type="match status" value="1"/>
</dbReference>
<dbReference type="GO" id="GO:0003677">
    <property type="term" value="F:DNA binding"/>
    <property type="evidence" value="ECO:0007669"/>
    <property type="project" value="InterPro"/>
</dbReference>
<gene>
    <name evidence="3" type="ORF">SAMN06265219_1321</name>
</gene>
<dbReference type="RefSeq" id="WP_142456375.1">
    <property type="nucleotide sequence ID" value="NZ_FXTP01000032.1"/>
</dbReference>
<organism evidence="3 4">
    <name type="scientific">Gracilimonas mengyeensis</name>
    <dbReference type="NCBI Taxonomy" id="1302730"/>
    <lineage>
        <taxon>Bacteria</taxon>
        <taxon>Pseudomonadati</taxon>
        <taxon>Balneolota</taxon>
        <taxon>Balneolia</taxon>
        <taxon>Balneolales</taxon>
        <taxon>Balneolaceae</taxon>
        <taxon>Gracilimonas</taxon>
    </lineage>
</organism>
<dbReference type="EMBL" id="FXTP01000032">
    <property type="protein sequence ID" value="SMO98183.1"/>
    <property type="molecule type" value="Genomic_DNA"/>
</dbReference>
<dbReference type="PANTHER" id="PTHR33055">
    <property type="entry name" value="TRANSPOSASE FOR INSERTION SEQUENCE ELEMENT IS1111A"/>
    <property type="match status" value="1"/>
</dbReference>
<feature type="domain" description="Transposase IS110-like N-terminal" evidence="1">
    <location>
        <begin position="4"/>
        <end position="134"/>
    </location>
</feature>
<proteinExistence type="predicted"/>
<dbReference type="InterPro" id="IPR003346">
    <property type="entry name" value="Transposase_20"/>
</dbReference>